<reference evidence="1" key="1">
    <citation type="submission" date="2021-01" db="EMBL/GenBank/DDBJ databases">
        <authorList>
            <person name="Corre E."/>
            <person name="Pelletier E."/>
            <person name="Niang G."/>
            <person name="Scheremetjew M."/>
            <person name="Finn R."/>
            <person name="Kale V."/>
            <person name="Holt S."/>
            <person name="Cochrane G."/>
            <person name="Meng A."/>
            <person name="Brown T."/>
            <person name="Cohen L."/>
        </authorList>
    </citation>
    <scope>NUCLEOTIDE SEQUENCE</scope>
    <source>
        <strain evidence="1">CCMP2222</strain>
    </source>
</reference>
<sequence length="247" mass="27023">MACATSTQTFDFGDLGDLVGSFLDAKCLANAEQAKLLNECCCASLWGHCASLLLQDVAPWGNSSEKLMPAEPTAGGGTSALREAKRVLWEVEALRMKFVTPSPAWAFEESNPALCVDALPPMKGYCREDCGESAGHQADEEDQEEECVEAWVKVTEEGAIFFMRQTQEGPLEATGVLAADSLPGFVREYHATMHFYADDIKAPTDVSVLHAGPHLPPAMRGQEPAWELDSVWYMMGHEHEAEEEPQQ</sequence>
<dbReference type="AlphaFoldDB" id="A0A7S2D5K9"/>
<evidence type="ECO:0000313" key="1">
    <source>
        <dbReference type="EMBL" id="CAD9445108.1"/>
    </source>
</evidence>
<protein>
    <submittedName>
        <fullName evidence="1">Uncharacterized protein</fullName>
    </submittedName>
</protein>
<dbReference type="EMBL" id="HBGQ01046812">
    <property type="protein sequence ID" value="CAD9445108.1"/>
    <property type="molecule type" value="Transcribed_RNA"/>
</dbReference>
<name>A0A7S2D5K9_9DINO</name>
<accession>A0A7S2D5K9</accession>
<organism evidence="1">
    <name type="scientific">Alexandrium andersonii</name>
    <dbReference type="NCBI Taxonomy" id="327968"/>
    <lineage>
        <taxon>Eukaryota</taxon>
        <taxon>Sar</taxon>
        <taxon>Alveolata</taxon>
        <taxon>Dinophyceae</taxon>
        <taxon>Gonyaulacales</taxon>
        <taxon>Pyrocystaceae</taxon>
        <taxon>Alexandrium</taxon>
    </lineage>
</organism>
<gene>
    <name evidence="1" type="ORF">AAND1436_LOCUS22829</name>
</gene>
<proteinExistence type="predicted"/>